<comment type="caution">
    <text evidence="1">The sequence shown here is derived from an EMBL/GenBank/DDBJ whole genome shotgun (WGS) entry which is preliminary data.</text>
</comment>
<organism evidence="1">
    <name type="scientific">marine sediment metagenome</name>
    <dbReference type="NCBI Taxonomy" id="412755"/>
    <lineage>
        <taxon>unclassified sequences</taxon>
        <taxon>metagenomes</taxon>
        <taxon>ecological metagenomes</taxon>
    </lineage>
</organism>
<sequence>MSDKDALHTSIKQLGKALREKQARLKEGIKTVSANRRIAKGQPNHRA</sequence>
<name>A0A0F9FLC6_9ZZZZ</name>
<evidence type="ECO:0000313" key="1">
    <source>
        <dbReference type="EMBL" id="KKL87093.1"/>
    </source>
</evidence>
<gene>
    <name evidence="1" type="ORF">LCGC14_1938170</name>
</gene>
<reference evidence="1" key="1">
    <citation type="journal article" date="2015" name="Nature">
        <title>Complex archaea that bridge the gap between prokaryotes and eukaryotes.</title>
        <authorList>
            <person name="Spang A."/>
            <person name="Saw J.H."/>
            <person name="Jorgensen S.L."/>
            <person name="Zaremba-Niedzwiedzka K."/>
            <person name="Martijn J."/>
            <person name="Lind A.E."/>
            <person name="van Eijk R."/>
            <person name="Schleper C."/>
            <person name="Guy L."/>
            <person name="Ettema T.J."/>
        </authorList>
    </citation>
    <scope>NUCLEOTIDE SEQUENCE</scope>
</reference>
<dbReference type="EMBL" id="LAZR01020931">
    <property type="protein sequence ID" value="KKL87093.1"/>
    <property type="molecule type" value="Genomic_DNA"/>
</dbReference>
<dbReference type="AlphaFoldDB" id="A0A0F9FLC6"/>
<proteinExistence type="predicted"/>
<accession>A0A0F9FLC6</accession>
<protein>
    <submittedName>
        <fullName evidence="1">Uncharacterized protein</fullName>
    </submittedName>
</protein>